<dbReference type="RefSeq" id="WP_011748350.1">
    <property type="nucleotide sequence ID" value="NC_008686.1"/>
</dbReference>
<dbReference type="Gene3D" id="3.40.50.300">
    <property type="entry name" value="P-loop containing nucleotide triphosphate hydrolases"/>
    <property type="match status" value="1"/>
</dbReference>
<dbReference type="AlphaFoldDB" id="A1B3R1"/>
<dbReference type="KEGG" id="pde:Pden_2063"/>
<reference evidence="3" key="1">
    <citation type="submission" date="2006-12" db="EMBL/GenBank/DDBJ databases">
        <title>Complete sequence of chromosome 1 of Paracoccus denitrificans PD1222.</title>
        <authorList>
            <person name="Copeland A."/>
            <person name="Lucas S."/>
            <person name="Lapidus A."/>
            <person name="Barry K."/>
            <person name="Detter J.C."/>
            <person name="Glavina del Rio T."/>
            <person name="Hammon N."/>
            <person name="Israni S."/>
            <person name="Dalin E."/>
            <person name="Tice H."/>
            <person name="Pitluck S."/>
            <person name="Munk A.C."/>
            <person name="Brettin T."/>
            <person name="Bruce D."/>
            <person name="Han C."/>
            <person name="Tapia R."/>
            <person name="Gilna P."/>
            <person name="Schmutz J."/>
            <person name="Larimer F."/>
            <person name="Land M."/>
            <person name="Hauser L."/>
            <person name="Kyrpides N."/>
            <person name="Lykidis A."/>
            <person name="Spiro S."/>
            <person name="Richardson D.J."/>
            <person name="Moir J.W.B."/>
            <person name="Ferguson S.J."/>
            <person name="van Spanning R.J.M."/>
            <person name="Richardson P."/>
        </authorList>
    </citation>
    <scope>NUCLEOTIDE SEQUENCE [LARGE SCALE GENOMIC DNA]</scope>
    <source>
        <strain evidence="3">Pd 1222</strain>
    </source>
</reference>
<dbReference type="Proteomes" id="UP000000361">
    <property type="component" value="Chromosome 1"/>
</dbReference>
<accession>A1B3R1</accession>
<dbReference type="GeneID" id="93450464"/>
<evidence type="ECO:0000313" key="3">
    <source>
        <dbReference type="Proteomes" id="UP000000361"/>
    </source>
</evidence>
<evidence type="ECO:0000313" key="2">
    <source>
        <dbReference type="EMBL" id="ABL70155.1"/>
    </source>
</evidence>
<dbReference type="PANTHER" id="PTHR41287">
    <property type="match status" value="1"/>
</dbReference>
<gene>
    <name evidence="2" type="ordered locus">Pden_2063</name>
</gene>
<dbReference type="eggNOG" id="COG4626">
    <property type="taxonomic scope" value="Bacteria"/>
</dbReference>
<dbReference type="PANTHER" id="PTHR41287:SF1">
    <property type="entry name" value="PROTEIN YMFN"/>
    <property type="match status" value="1"/>
</dbReference>
<name>A1B3R1_PARDP</name>
<protein>
    <submittedName>
        <fullName evidence="2">Conserved hypothetical phage terminase large subunit</fullName>
    </submittedName>
</protein>
<organism evidence="2 3">
    <name type="scientific">Paracoccus denitrificans (strain Pd 1222)</name>
    <dbReference type="NCBI Taxonomy" id="318586"/>
    <lineage>
        <taxon>Bacteria</taxon>
        <taxon>Pseudomonadati</taxon>
        <taxon>Pseudomonadota</taxon>
        <taxon>Alphaproteobacteria</taxon>
        <taxon>Rhodobacterales</taxon>
        <taxon>Paracoccaceae</taxon>
        <taxon>Paracoccus</taxon>
    </lineage>
</organism>
<keyword evidence="3" id="KW-1185">Reference proteome</keyword>
<dbReference type="InterPro" id="IPR005021">
    <property type="entry name" value="Terminase_largesu-like"/>
</dbReference>
<dbReference type="HOGENOM" id="CLU_026632_3_2_5"/>
<evidence type="ECO:0000259" key="1">
    <source>
        <dbReference type="Pfam" id="PF03354"/>
    </source>
</evidence>
<feature type="domain" description="Terminase large subunit-like ATPase" evidence="1">
    <location>
        <begin position="88"/>
        <end position="158"/>
    </location>
</feature>
<proteinExistence type="predicted"/>
<sequence>MAAARKSGTARKAPACPVTAYAKAVTGGKITAGRLVKLACARHLEDLKTGKTRSLSWDRAAALHAIEFFSHLRHSTGEWAGQPFVLQPWQQFVVGSVFGWKRADGLRRFRTAYVEVARKNGKSALLAGIALYALIADGEAGAHVYAAATTRDQARIVFGDGHF</sequence>
<dbReference type="Pfam" id="PF03354">
    <property type="entry name" value="TerL_ATPase"/>
    <property type="match status" value="1"/>
</dbReference>
<dbReference type="InterPro" id="IPR046461">
    <property type="entry name" value="TerL_ATPase"/>
</dbReference>
<dbReference type="STRING" id="318586.Pden_2063"/>
<dbReference type="EMBL" id="CP000489">
    <property type="protein sequence ID" value="ABL70155.1"/>
    <property type="molecule type" value="Genomic_DNA"/>
</dbReference>
<dbReference type="OrthoDB" id="9760250at2"/>
<dbReference type="EnsemblBacteria" id="ABL70155">
    <property type="protein sequence ID" value="ABL70155"/>
    <property type="gene ID" value="Pden_2063"/>
</dbReference>
<dbReference type="InterPro" id="IPR027417">
    <property type="entry name" value="P-loop_NTPase"/>
</dbReference>